<keyword evidence="3" id="KW-1185">Reference proteome</keyword>
<protein>
    <submittedName>
        <fullName evidence="2">Uncharacterized protein</fullName>
    </submittedName>
</protein>
<dbReference type="STRING" id="7395.A0A1A9V2W9"/>
<feature type="region of interest" description="Disordered" evidence="1">
    <location>
        <begin position="1"/>
        <end position="51"/>
    </location>
</feature>
<evidence type="ECO:0000256" key="1">
    <source>
        <dbReference type="SAM" id="MobiDB-lite"/>
    </source>
</evidence>
<organism evidence="2 3">
    <name type="scientific">Glossina austeni</name>
    <name type="common">Savannah tsetse fly</name>
    <dbReference type="NCBI Taxonomy" id="7395"/>
    <lineage>
        <taxon>Eukaryota</taxon>
        <taxon>Metazoa</taxon>
        <taxon>Ecdysozoa</taxon>
        <taxon>Arthropoda</taxon>
        <taxon>Hexapoda</taxon>
        <taxon>Insecta</taxon>
        <taxon>Pterygota</taxon>
        <taxon>Neoptera</taxon>
        <taxon>Endopterygota</taxon>
        <taxon>Diptera</taxon>
        <taxon>Brachycera</taxon>
        <taxon>Muscomorpha</taxon>
        <taxon>Hippoboscoidea</taxon>
        <taxon>Glossinidae</taxon>
        <taxon>Glossina</taxon>
    </lineage>
</organism>
<sequence length="418" mass="46511">MTSSWATPQQQQQITVSIAHQKQPQHNHKQQQQQKQQQQVPAEISTQVSPTIQRMPTYTNVNIVTPLQQYNNHNNNITKTAVNSTTTTTTTIITRLTNRVLPKHQRQYAQQNANNNFNSHTSVGTSHLASGMPTPIAVEENETAGNIKVTGNENKITYEAQVKRTLSHSPITSGIEGNINNSSNQLQQQFALHNQPSLQANFIKHGLPSPVPPPALTYEITDMIQTATNKVSERQEQQRKTLDYVTNNMVNECLTTDPKFPPEDKVMDTDDLNQNHPAKSHSLGEDEEDDTFTLKMPSLVNTNDELSVDSNEPAVKAKISKILDNLTNEDCIGSLATASTLEAHLNACQHGFADLEASVENVTSPNQQPSQQAQTQLTQTIQKAHTQQYQSSTANTTTQYILTQPQQTQQATQTHQRQ</sequence>
<evidence type="ECO:0000313" key="3">
    <source>
        <dbReference type="Proteomes" id="UP000078200"/>
    </source>
</evidence>
<accession>A0A1A9V2W9</accession>
<name>A0A1A9V2W9_GLOAU</name>
<feature type="compositionally biased region" description="Low complexity" evidence="1">
    <location>
        <begin position="30"/>
        <end position="39"/>
    </location>
</feature>
<proteinExistence type="predicted"/>
<dbReference type="EnsemblMetazoa" id="GAUT023978-RA">
    <property type="protein sequence ID" value="GAUT023978-PA"/>
    <property type="gene ID" value="GAUT023978"/>
</dbReference>
<reference evidence="2" key="1">
    <citation type="submission" date="2020-05" db="UniProtKB">
        <authorList>
            <consortium name="EnsemblMetazoa"/>
        </authorList>
    </citation>
    <scope>IDENTIFICATION</scope>
    <source>
        <strain evidence="2">TTRI</strain>
    </source>
</reference>
<feature type="region of interest" description="Disordered" evidence="1">
    <location>
        <begin position="255"/>
        <end position="289"/>
    </location>
</feature>
<evidence type="ECO:0000313" key="2">
    <source>
        <dbReference type="EnsemblMetazoa" id="GAUT023978-PA"/>
    </source>
</evidence>
<feature type="compositionally biased region" description="Polar residues" evidence="1">
    <location>
        <begin position="1"/>
        <end position="18"/>
    </location>
</feature>
<dbReference type="AlphaFoldDB" id="A0A1A9V2W9"/>
<dbReference type="Proteomes" id="UP000078200">
    <property type="component" value="Unassembled WGS sequence"/>
</dbReference>
<dbReference type="VEuPathDB" id="VectorBase:GAUT023978"/>